<protein>
    <submittedName>
        <fullName evidence="3">Uncharacterized protein</fullName>
    </submittedName>
</protein>
<reference evidence="3 4" key="1">
    <citation type="submission" date="2016-10" db="EMBL/GenBank/DDBJ databases">
        <authorList>
            <person name="de Groot N.N."/>
        </authorList>
    </citation>
    <scope>NUCLEOTIDE SEQUENCE [LARGE SCALE GENOMIC DNA]</scope>
    <source>
        <strain evidence="3 4">DSM 44215</strain>
    </source>
</reference>
<dbReference type="STRING" id="158898.SAMN04488548_1341961"/>
<dbReference type="OrthoDB" id="4379926at2"/>
<keyword evidence="1" id="KW-0175">Coiled coil</keyword>
<feature type="coiled-coil region" evidence="1">
    <location>
        <begin position="4"/>
        <end position="54"/>
    </location>
</feature>
<evidence type="ECO:0000313" key="4">
    <source>
        <dbReference type="Proteomes" id="UP000183180"/>
    </source>
</evidence>
<evidence type="ECO:0000313" key="5">
    <source>
        <dbReference type="Proteomes" id="UP001265083"/>
    </source>
</evidence>
<dbReference type="EMBL" id="FNLM01000034">
    <property type="protein sequence ID" value="SDU53932.1"/>
    <property type="molecule type" value="Genomic_DNA"/>
</dbReference>
<proteinExistence type="predicted"/>
<name>A0A1H2JC28_9ACTN</name>
<keyword evidence="5" id="KW-1185">Reference proteome</keyword>
<organism evidence="3 4">
    <name type="scientific">Gordonia westfalica</name>
    <dbReference type="NCBI Taxonomy" id="158898"/>
    <lineage>
        <taxon>Bacteria</taxon>
        <taxon>Bacillati</taxon>
        <taxon>Actinomycetota</taxon>
        <taxon>Actinomycetes</taxon>
        <taxon>Mycobacteriales</taxon>
        <taxon>Gordoniaceae</taxon>
        <taxon>Gordonia</taxon>
    </lineage>
</organism>
<dbReference type="AlphaFoldDB" id="A0A1H2JC28"/>
<gene>
    <name evidence="2" type="ORF">RD149_01110</name>
    <name evidence="3" type="ORF">SAMN04488548_1341961</name>
</gene>
<dbReference type="Proteomes" id="UP000183180">
    <property type="component" value="Unassembled WGS sequence"/>
</dbReference>
<accession>A0A1H2JC28</accession>
<evidence type="ECO:0000313" key="2">
    <source>
        <dbReference type="EMBL" id="MDS1112360.1"/>
    </source>
</evidence>
<reference evidence="2 5" key="2">
    <citation type="submission" date="2023-08" db="EMBL/GenBank/DDBJ databases">
        <title>Bioegradation of LLDPE and BLDPE plastic by marine bacteria from coast plastic debris.</title>
        <authorList>
            <person name="Rong Z."/>
        </authorList>
    </citation>
    <scope>NUCLEOTIDE SEQUENCE [LARGE SCALE GENOMIC DNA]</scope>
    <source>
        <strain evidence="2 5">Z-2</strain>
    </source>
</reference>
<evidence type="ECO:0000256" key="1">
    <source>
        <dbReference type="SAM" id="Coils"/>
    </source>
</evidence>
<evidence type="ECO:0000313" key="3">
    <source>
        <dbReference type="EMBL" id="SDU53932.1"/>
    </source>
</evidence>
<dbReference type="RefSeq" id="WP_074850246.1">
    <property type="nucleotide sequence ID" value="NZ_FNLM01000034.1"/>
</dbReference>
<sequence>MSLADQIEALARSATAEVADVSRRFSAAQRDLELAMAEHRRTAVQSETERLRAELEHEADAADALPGIMLPADMADASPHLPPPNA</sequence>
<dbReference type="EMBL" id="JAVLUS010000001">
    <property type="protein sequence ID" value="MDS1112360.1"/>
    <property type="molecule type" value="Genomic_DNA"/>
</dbReference>
<dbReference type="Proteomes" id="UP001265083">
    <property type="component" value="Unassembled WGS sequence"/>
</dbReference>